<dbReference type="GO" id="GO:0006952">
    <property type="term" value="P:defense response"/>
    <property type="evidence" value="ECO:0007669"/>
    <property type="project" value="InterPro"/>
</dbReference>
<dbReference type="SUPFAM" id="SSF52058">
    <property type="entry name" value="L domain-like"/>
    <property type="match status" value="1"/>
</dbReference>
<accession>A0A396GFP2</accession>
<dbReference type="AlphaFoldDB" id="A0A396GFP2"/>
<dbReference type="SUPFAM" id="SSF52200">
    <property type="entry name" value="Toll/Interleukin receptor TIR domain"/>
    <property type="match status" value="1"/>
</dbReference>
<evidence type="ECO:0000259" key="2">
    <source>
        <dbReference type="PROSITE" id="PS50104"/>
    </source>
</evidence>
<dbReference type="PANTHER" id="PTHR11017:SF512">
    <property type="entry name" value="ADP-RIBOSYL CYCLASE_CYCLIC ADP-RIBOSE HYDROLASE"/>
    <property type="match status" value="1"/>
</dbReference>
<organism evidence="3">
    <name type="scientific">Medicago truncatula</name>
    <name type="common">Barrel medic</name>
    <name type="synonym">Medicago tribuloides</name>
    <dbReference type="NCBI Taxonomy" id="3880"/>
    <lineage>
        <taxon>Eukaryota</taxon>
        <taxon>Viridiplantae</taxon>
        <taxon>Streptophyta</taxon>
        <taxon>Embryophyta</taxon>
        <taxon>Tracheophyta</taxon>
        <taxon>Spermatophyta</taxon>
        <taxon>Magnoliopsida</taxon>
        <taxon>eudicotyledons</taxon>
        <taxon>Gunneridae</taxon>
        <taxon>Pentapetalae</taxon>
        <taxon>rosids</taxon>
        <taxon>fabids</taxon>
        <taxon>Fabales</taxon>
        <taxon>Fabaceae</taxon>
        <taxon>Papilionoideae</taxon>
        <taxon>50 kb inversion clade</taxon>
        <taxon>NPAAA clade</taxon>
        <taxon>Hologalegina</taxon>
        <taxon>IRL clade</taxon>
        <taxon>Trifolieae</taxon>
        <taxon>Medicago</taxon>
    </lineage>
</organism>
<dbReference type="InterPro" id="IPR044974">
    <property type="entry name" value="Disease_R_plants"/>
</dbReference>
<dbReference type="Proteomes" id="UP000265566">
    <property type="component" value="Chromosome 8"/>
</dbReference>
<evidence type="ECO:0000313" key="3">
    <source>
        <dbReference type="EMBL" id="RHN39288.1"/>
    </source>
</evidence>
<keyword evidence="1" id="KW-0520">NAD</keyword>
<dbReference type="PANTHER" id="PTHR11017">
    <property type="entry name" value="LEUCINE-RICH REPEAT-CONTAINING PROTEIN"/>
    <property type="match status" value="1"/>
</dbReference>
<dbReference type="InterPro" id="IPR000157">
    <property type="entry name" value="TIR_dom"/>
</dbReference>
<protein>
    <submittedName>
        <fullName evidence="3">Putative TIR domain, leucine-rich repeat domain, L domain-containing protein</fullName>
    </submittedName>
</protein>
<reference evidence="3" key="1">
    <citation type="journal article" date="2018" name="Nat. Plants">
        <title>Whole-genome landscape of Medicago truncatula symbiotic genes.</title>
        <authorList>
            <person name="Pecrix Y."/>
            <person name="Gamas P."/>
            <person name="Carrere S."/>
        </authorList>
    </citation>
    <scope>NUCLEOTIDE SEQUENCE</scope>
    <source>
        <tissue evidence="3">Leaves</tissue>
    </source>
</reference>
<dbReference type="PROSITE" id="PS50104">
    <property type="entry name" value="TIR"/>
    <property type="match status" value="1"/>
</dbReference>
<sequence>MASSSSSSSSHAATVPLKKYDVFISFRGDDTRAGFTSHLYTALCQSYINTYIDYRIEKGDEVWSELVKAIKESTLFLVVFSENYASSTWCLNELVQIMECGNKNEDDNVVVIPVFYHVDPSHVRKQTGYYGAALAKHREQGNNDDKMIQNWKNVLFQAANLSGFHSTTYRSNLPKLATIDLRDSKKLIECPNVSGSPNLKHVTLNRCESLPEVDSSIFHLQKLETLCVAGCTLLKSLFSNTCSPALHVLNAMNCFNLKEFSVPFASVDGLHLYLSKWNGNELPSSILHTQNIKKFAFPISDCLVDLPENFCDNIWLGSQRNPEQDPFITLDKLLSSPAFMSVKVLTFCKIPILSEFPDSISLLSSLKYLNLIHMAIKSLPETIKYLPRLECVRVYDCRLLQSIPALYWFITNEESIPCFLFLINYNKLDPHSYQTVLKEAMDGFELEARHSSENEDAHNYIILNFLPAMPGTENWFHYSSTQVSDTLELPSNLLGFAYYLVLSPGIMDFGVGFGCKCYLDNSSGERICITSFTEGNSIESTWNYTSFRMKSNHLVLWYDPQICKQIMDTVQQTKAITDANSTIYNSKLTFTFFMNETLYDEVEIKECGFRWIYQQETVSSTISESHVEEETMSSSDFQSNEQEEIVSPTNFESDDLEETFPPRNKLKLDIVGTPPSNLQLDERHDLRYSLEELMHIGFRVDHMNTLFGSTEEEESNS</sequence>
<comment type="caution">
    <text evidence="3">The sequence shown here is derived from an EMBL/GenBank/DDBJ whole genome shotgun (WGS) entry which is preliminary data.</text>
</comment>
<dbReference type="Pfam" id="PF01582">
    <property type="entry name" value="TIR"/>
    <property type="match status" value="1"/>
</dbReference>
<feature type="domain" description="TIR" evidence="2">
    <location>
        <begin position="18"/>
        <end position="158"/>
    </location>
</feature>
<name>A0A396GFP2_MEDTR</name>
<dbReference type="FunFam" id="3.40.50.10140:FF:000007">
    <property type="entry name" value="Disease resistance protein (TIR-NBS-LRR class)"/>
    <property type="match status" value="1"/>
</dbReference>
<dbReference type="Gene3D" id="3.80.10.10">
    <property type="entry name" value="Ribonuclease Inhibitor"/>
    <property type="match status" value="1"/>
</dbReference>
<proteinExistence type="predicted"/>
<dbReference type="EMBL" id="PSQE01000008">
    <property type="protein sequence ID" value="RHN39288.1"/>
    <property type="molecule type" value="Genomic_DNA"/>
</dbReference>
<dbReference type="Gene3D" id="3.40.50.10140">
    <property type="entry name" value="Toll/interleukin-1 receptor homology (TIR) domain"/>
    <property type="match status" value="1"/>
</dbReference>
<dbReference type="GO" id="GO:0007165">
    <property type="term" value="P:signal transduction"/>
    <property type="evidence" value="ECO:0007669"/>
    <property type="project" value="InterPro"/>
</dbReference>
<evidence type="ECO:0000256" key="1">
    <source>
        <dbReference type="ARBA" id="ARBA00023027"/>
    </source>
</evidence>
<dbReference type="Gramene" id="rna45298">
    <property type="protein sequence ID" value="RHN39288.1"/>
    <property type="gene ID" value="gene45298"/>
</dbReference>
<dbReference type="InterPro" id="IPR035897">
    <property type="entry name" value="Toll_tir_struct_dom_sf"/>
</dbReference>
<dbReference type="SMART" id="SM00255">
    <property type="entry name" value="TIR"/>
    <property type="match status" value="1"/>
</dbReference>
<gene>
    <name evidence="3" type="ORF">MtrunA17_Chr8g0342221</name>
</gene>
<dbReference type="InterPro" id="IPR032675">
    <property type="entry name" value="LRR_dom_sf"/>
</dbReference>